<gene>
    <name evidence="5" type="ordered locus">M301_1792</name>
</gene>
<protein>
    <submittedName>
        <fullName evidence="5">Restriction modification system DNA specificity domain protein</fullName>
    </submittedName>
</protein>
<reference evidence="6" key="1">
    <citation type="submission" date="2010-05" db="EMBL/GenBank/DDBJ databases">
        <title>Complete sequence of Methylotenera sp. 301.</title>
        <authorList>
            <person name="Lucas S."/>
            <person name="Copeland A."/>
            <person name="Lapidus A."/>
            <person name="Cheng J.-F."/>
            <person name="Bruce D."/>
            <person name="Goodwin L."/>
            <person name="Pitluck S."/>
            <person name="Clum A."/>
            <person name="Land M."/>
            <person name="Hauser L."/>
            <person name="Kyrpides N."/>
            <person name="Ivanova N."/>
            <person name="Chistoservova L."/>
            <person name="Kalyuzhnaya M."/>
            <person name="Woyke T."/>
        </authorList>
    </citation>
    <scope>NUCLEOTIDE SEQUENCE [LARGE SCALE GENOMIC DNA]</scope>
    <source>
        <strain evidence="6">301</strain>
    </source>
</reference>
<evidence type="ECO:0000256" key="2">
    <source>
        <dbReference type="ARBA" id="ARBA00022747"/>
    </source>
</evidence>
<dbReference type="GO" id="GO:0009307">
    <property type="term" value="P:DNA restriction-modification system"/>
    <property type="evidence" value="ECO:0007669"/>
    <property type="project" value="UniProtKB-KW"/>
</dbReference>
<evidence type="ECO:0000313" key="5">
    <source>
        <dbReference type="EMBL" id="ADI30169.1"/>
    </source>
</evidence>
<evidence type="ECO:0000259" key="4">
    <source>
        <dbReference type="Pfam" id="PF01420"/>
    </source>
</evidence>
<dbReference type="HOGENOM" id="CLU_021095_10_1_4"/>
<dbReference type="SUPFAM" id="SSF116734">
    <property type="entry name" value="DNA methylase specificity domain"/>
    <property type="match status" value="2"/>
</dbReference>
<dbReference type="PANTHER" id="PTHR30408">
    <property type="entry name" value="TYPE-1 RESTRICTION ENZYME ECOKI SPECIFICITY PROTEIN"/>
    <property type="match status" value="1"/>
</dbReference>
<accession>D7DJD4</accession>
<comment type="similarity">
    <text evidence="1">Belongs to the type-I restriction system S methylase family.</text>
</comment>
<feature type="domain" description="Type I restriction modification DNA specificity" evidence="4">
    <location>
        <begin position="4"/>
        <end position="174"/>
    </location>
</feature>
<dbReference type="PANTHER" id="PTHR30408:SF12">
    <property type="entry name" value="TYPE I RESTRICTION ENZYME MJAVIII SPECIFICITY SUBUNIT"/>
    <property type="match status" value="1"/>
</dbReference>
<dbReference type="Proteomes" id="UP000000383">
    <property type="component" value="Chromosome"/>
</dbReference>
<evidence type="ECO:0000313" key="6">
    <source>
        <dbReference type="Proteomes" id="UP000000383"/>
    </source>
</evidence>
<reference evidence="5 6" key="2">
    <citation type="journal article" date="2011" name="J. Bacteriol.">
        <title>Genomes of three methylotrophs from a single niche uncover genetic and metabolic divergence of Methylophilaceae.</title>
        <authorList>
            <person name="Lapidus A."/>
            <person name="Clum A."/>
            <person name="Labutti K."/>
            <person name="Kaluzhnaya M.G."/>
            <person name="Lim S."/>
            <person name="Beck D.A."/>
            <person name="Glavina Del Rio T."/>
            <person name="Nolan M."/>
            <person name="Mavromatis K."/>
            <person name="Huntemann M."/>
            <person name="Lucas S."/>
            <person name="Lidstrom M.E."/>
            <person name="Ivanova N."/>
            <person name="Chistoserdova L."/>
        </authorList>
    </citation>
    <scope>NUCLEOTIDE SEQUENCE [LARGE SCALE GENOMIC DNA]</scope>
    <source>
        <strain evidence="5 6">301</strain>
    </source>
</reference>
<organism evidence="5 6">
    <name type="scientific">Methylotenera versatilis (strain 301)</name>
    <dbReference type="NCBI Taxonomy" id="666681"/>
    <lineage>
        <taxon>Bacteria</taxon>
        <taxon>Pseudomonadati</taxon>
        <taxon>Pseudomonadota</taxon>
        <taxon>Betaproteobacteria</taxon>
        <taxon>Nitrosomonadales</taxon>
        <taxon>Methylophilaceae</taxon>
        <taxon>Methylotenera</taxon>
    </lineage>
</organism>
<name>D7DJD4_METV0</name>
<evidence type="ECO:0000256" key="3">
    <source>
        <dbReference type="ARBA" id="ARBA00023125"/>
    </source>
</evidence>
<dbReference type="GO" id="GO:0003677">
    <property type="term" value="F:DNA binding"/>
    <property type="evidence" value="ECO:0007669"/>
    <property type="project" value="UniProtKB-KW"/>
</dbReference>
<keyword evidence="6" id="KW-1185">Reference proteome</keyword>
<dbReference type="KEGG" id="meh:M301_1792"/>
<dbReference type="REBASE" id="26419">
    <property type="entry name" value="S.Mve301ORF1793P"/>
</dbReference>
<dbReference type="OrthoDB" id="9798929at2"/>
<feature type="domain" description="Type I restriction modification DNA specificity" evidence="4">
    <location>
        <begin position="204"/>
        <end position="375"/>
    </location>
</feature>
<keyword evidence="3" id="KW-0238">DNA-binding</keyword>
<dbReference type="InterPro" id="IPR044946">
    <property type="entry name" value="Restrct_endonuc_typeI_TRD_sf"/>
</dbReference>
<dbReference type="Pfam" id="PF01420">
    <property type="entry name" value="Methylase_S"/>
    <property type="match status" value="2"/>
</dbReference>
<dbReference type="eggNOG" id="COG0732">
    <property type="taxonomic scope" value="Bacteria"/>
</dbReference>
<dbReference type="AlphaFoldDB" id="D7DJD4"/>
<dbReference type="Gene3D" id="3.90.220.20">
    <property type="entry name" value="DNA methylase specificity domains"/>
    <property type="match status" value="2"/>
</dbReference>
<dbReference type="EMBL" id="CP002056">
    <property type="protein sequence ID" value="ADI30169.1"/>
    <property type="molecule type" value="Genomic_DNA"/>
</dbReference>
<dbReference type="STRING" id="666681.M301_1792"/>
<dbReference type="InterPro" id="IPR000055">
    <property type="entry name" value="Restrct_endonuc_typeI_TRD"/>
</dbReference>
<dbReference type="CDD" id="cd17524">
    <property type="entry name" value="RMtype1_S_EcoUTORF5051P-TRD2-CR2_like"/>
    <property type="match status" value="1"/>
</dbReference>
<dbReference type="InterPro" id="IPR052021">
    <property type="entry name" value="Type-I_RS_S_subunit"/>
</dbReference>
<keyword evidence="2" id="KW-0680">Restriction system</keyword>
<sequence>MKAGWQTEKLGEVCALLNRGISPKYIESSGICVLNQKCIRDHRVSYDQARRHDLAEKSVSENRFIQLGDVLVNSTGTGTLGRVAQVRETPEEPTTVDSHVTIVRPKEGKFYQDFFGYMLILIEEAIKESGEGCGGQTELARSVLAEKFSVSYPISIEQQQRIVAILDQAFEGIAKARANAEQNLQNARALFESHLQSVFTQHGEGWMVTTVGAVCDKVEYGTSSKSKEQGKIPVLRMGNIQNRRFDWDKLVYTDDDNEIEKYLLKHNDVLFNRTNSPELVGKTAIYKSESPAIFAGYLIRIHRKEDLINADYLNYFLNSQIAMDYGKTVAISSVNQANINGKKLKGYPIPVPSLSEQESIVMKMDALKIETQRLEALYQRKIKLLDELKKSLLQQAFAGEL</sequence>
<evidence type="ECO:0000256" key="1">
    <source>
        <dbReference type="ARBA" id="ARBA00010923"/>
    </source>
</evidence>
<dbReference type="RefSeq" id="WP_013148481.1">
    <property type="nucleotide sequence ID" value="NC_014207.1"/>
</dbReference>
<proteinExistence type="inferred from homology"/>